<sequence length="171" mass="19326">MGSGRMEEDEYTHMVVASFLQKNTQYVSLLTGGYGSIHNYFGDHIGDCLEKHDPKMCLICFKNQPKGKIAQQSNKRPTETGTTTDLFAKFSSVMKLKLAEVKDKLMHIIVNPSNNTANASMTVGNSHQYTQERHVSASERNGKHYRNVAPAFSIDDGIYMAYVLYFMKKMK</sequence>
<evidence type="ECO:0000313" key="2">
    <source>
        <dbReference type="Proteomes" id="UP000092443"/>
    </source>
</evidence>
<dbReference type="AlphaFoldDB" id="A0A9C5ZMF3"/>
<dbReference type="KEGG" id="gfs:119642405"/>
<protein>
    <submittedName>
        <fullName evidence="3">TBC1 domain family member 23-like</fullName>
    </submittedName>
</protein>
<dbReference type="Pfam" id="PF19430">
    <property type="entry name" value="TBC1D23_C"/>
    <property type="match status" value="1"/>
</dbReference>
<evidence type="ECO:0000259" key="1">
    <source>
        <dbReference type="Pfam" id="PF19430"/>
    </source>
</evidence>
<feature type="domain" description="TBC1" evidence="1">
    <location>
        <begin position="73"/>
        <end position="156"/>
    </location>
</feature>
<organism evidence="2 3">
    <name type="scientific">Glossina fuscipes</name>
    <dbReference type="NCBI Taxonomy" id="7396"/>
    <lineage>
        <taxon>Eukaryota</taxon>
        <taxon>Metazoa</taxon>
        <taxon>Ecdysozoa</taxon>
        <taxon>Arthropoda</taxon>
        <taxon>Hexapoda</taxon>
        <taxon>Insecta</taxon>
        <taxon>Pterygota</taxon>
        <taxon>Neoptera</taxon>
        <taxon>Endopterygota</taxon>
        <taxon>Diptera</taxon>
        <taxon>Brachycera</taxon>
        <taxon>Muscomorpha</taxon>
        <taxon>Hippoboscoidea</taxon>
        <taxon>Glossinidae</taxon>
        <taxon>Glossina</taxon>
    </lineage>
</organism>
<dbReference type="RefSeq" id="XP_037897492.1">
    <property type="nucleotide sequence ID" value="XM_038041564.1"/>
</dbReference>
<keyword evidence="2" id="KW-1185">Reference proteome</keyword>
<dbReference type="InterPro" id="IPR045799">
    <property type="entry name" value="TBC1D23_C"/>
</dbReference>
<dbReference type="Proteomes" id="UP000092443">
    <property type="component" value="Unplaced"/>
</dbReference>
<name>A0A9C5ZMF3_9MUSC</name>
<proteinExistence type="predicted"/>
<gene>
    <name evidence="3" type="primary">LOC119642405</name>
</gene>
<accession>A0A9C5ZMF3</accession>
<evidence type="ECO:0000313" key="3">
    <source>
        <dbReference type="RefSeq" id="XP_037897492.1"/>
    </source>
</evidence>
<dbReference type="GeneID" id="119642405"/>
<reference evidence="3" key="1">
    <citation type="submission" date="2025-08" db="UniProtKB">
        <authorList>
            <consortium name="RefSeq"/>
        </authorList>
    </citation>
    <scope>IDENTIFICATION</scope>
    <source>
        <tissue evidence="3">Whole body pupa</tissue>
    </source>
</reference>